<accession>A0A814UTS9</accession>
<gene>
    <name evidence="3" type="ORF">GPM918_LOCUS22752</name>
    <name evidence="4" type="ORF">SRO942_LOCUS22747</name>
</gene>
<comment type="caution">
    <text evidence="3">The sequence shown here is derived from an EMBL/GenBank/DDBJ whole genome shotgun (WGS) entry which is preliminary data.</text>
</comment>
<feature type="domain" description="Ty3 transposon capsid-like protein" evidence="2">
    <location>
        <begin position="126"/>
        <end position="292"/>
    </location>
</feature>
<dbReference type="EMBL" id="CAJNOQ010007886">
    <property type="protein sequence ID" value="CAF1181968.1"/>
    <property type="molecule type" value="Genomic_DNA"/>
</dbReference>
<dbReference type="Proteomes" id="UP000681722">
    <property type="component" value="Unassembled WGS sequence"/>
</dbReference>
<dbReference type="Proteomes" id="UP000663829">
    <property type="component" value="Unassembled WGS sequence"/>
</dbReference>
<feature type="compositionally biased region" description="Polar residues" evidence="1">
    <location>
        <begin position="314"/>
        <end position="328"/>
    </location>
</feature>
<dbReference type="Pfam" id="PF19259">
    <property type="entry name" value="Ty3_capsid"/>
    <property type="match status" value="1"/>
</dbReference>
<protein>
    <recommendedName>
        <fullName evidence="2">Ty3 transposon capsid-like protein domain-containing protein</fullName>
    </recommendedName>
</protein>
<evidence type="ECO:0000313" key="5">
    <source>
        <dbReference type="Proteomes" id="UP000663829"/>
    </source>
</evidence>
<evidence type="ECO:0000256" key="1">
    <source>
        <dbReference type="SAM" id="MobiDB-lite"/>
    </source>
</evidence>
<evidence type="ECO:0000313" key="4">
    <source>
        <dbReference type="EMBL" id="CAF3946259.1"/>
    </source>
</evidence>
<dbReference type="PANTHER" id="PTHR33194:SF4">
    <property type="entry name" value="CCHC-TYPE DOMAIN-CONTAINING PROTEIN"/>
    <property type="match status" value="1"/>
</dbReference>
<sequence>MKNPSFSQLHDSINPQLSNSIISQLQNTTVSQFHHVTNPGISTPNTQLASVIPTSTTATNTSLVIDNKPTAIEPSSTSAHHWSASSTPQFQVSSYPSSIHLETMVQSAFLDELVKNRKKFGGGKQNVKAWLDDLEHKMQANSWPEDLRLKYVSTFLDGEANDWFNENSSRIISWSSFRGQIIKQFTSTYSDIQAFQRLKDYHQTIHQTITQYYNEMIKLLKEVDPSMEETLKVNYLMSNMNNSLKYEMYKKQPKTTVQFLDIAKRFEDLQKLKENDQRRNSYLTETESITTVTSSAIQPTTSRNAGIHTTAQFTTTPNHQSSSNHRWPNSNQSTTQNQQDNRNRQSYSHQPQYNQNHYEHHRGPRYQNQQRGGQDFQ</sequence>
<dbReference type="InterPro" id="IPR045358">
    <property type="entry name" value="Ty3_capsid"/>
</dbReference>
<evidence type="ECO:0000313" key="3">
    <source>
        <dbReference type="EMBL" id="CAF1181968.1"/>
    </source>
</evidence>
<dbReference type="AlphaFoldDB" id="A0A814UTS9"/>
<feature type="region of interest" description="Disordered" evidence="1">
    <location>
        <begin position="314"/>
        <end position="377"/>
    </location>
</feature>
<name>A0A814UTS9_9BILA</name>
<keyword evidence="5" id="KW-1185">Reference proteome</keyword>
<reference evidence="3" key="1">
    <citation type="submission" date="2021-02" db="EMBL/GenBank/DDBJ databases">
        <authorList>
            <person name="Nowell W R."/>
        </authorList>
    </citation>
    <scope>NUCLEOTIDE SEQUENCE</scope>
</reference>
<proteinExistence type="predicted"/>
<feature type="compositionally biased region" description="Polar residues" evidence="1">
    <location>
        <begin position="366"/>
        <end position="377"/>
    </location>
</feature>
<feature type="compositionally biased region" description="Low complexity" evidence="1">
    <location>
        <begin position="329"/>
        <end position="346"/>
    </location>
</feature>
<dbReference type="OrthoDB" id="9973803at2759"/>
<feature type="compositionally biased region" description="Polar residues" evidence="1">
    <location>
        <begin position="347"/>
        <end position="356"/>
    </location>
</feature>
<organism evidence="3 5">
    <name type="scientific">Didymodactylos carnosus</name>
    <dbReference type="NCBI Taxonomy" id="1234261"/>
    <lineage>
        <taxon>Eukaryota</taxon>
        <taxon>Metazoa</taxon>
        <taxon>Spiralia</taxon>
        <taxon>Gnathifera</taxon>
        <taxon>Rotifera</taxon>
        <taxon>Eurotatoria</taxon>
        <taxon>Bdelloidea</taxon>
        <taxon>Philodinida</taxon>
        <taxon>Philodinidae</taxon>
        <taxon>Didymodactylos</taxon>
    </lineage>
</organism>
<dbReference type="EMBL" id="CAJOBC010007886">
    <property type="protein sequence ID" value="CAF3946259.1"/>
    <property type="molecule type" value="Genomic_DNA"/>
</dbReference>
<dbReference type="PANTHER" id="PTHR33194">
    <property type="entry name" value="ZINC KNUCKLE DOMAINCONTAINING PROTEIN"/>
    <property type="match status" value="1"/>
</dbReference>
<evidence type="ECO:0000259" key="2">
    <source>
        <dbReference type="Pfam" id="PF19259"/>
    </source>
</evidence>